<dbReference type="STRING" id="395961.Cyan7425_2653"/>
<reference evidence="1" key="1">
    <citation type="submission" date="2009-01" db="EMBL/GenBank/DDBJ databases">
        <title>Complete sequence of chromosome Cyanothece sp. PCC 7425.</title>
        <authorList>
            <consortium name="US DOE Joint Genome Institute"/>
            <person name="Lucas S."/>
            <person name="Copeland A."/>
            <person name="Lapidus A."/>
            <person name="Glavina del Rio T."/>
            <person name="Dalin E."/>
            <person name="Tice H."/>
            <person name="Bruce D."/>
            <person name="Goodwin L."/>
            <person name="Pitluck S."/>
            <person name="Sims D."/>
            <person name="Meineke L."/>
            <person name="Brettin T."/>
            <person name="Detter J.C."/>
            <person name="Han C."/>
            <person name="Larimer F."/>
            <person name="Land M."/>
            <person name="Hauser L."/>
            <person name="Kyrpides N."/>
            <person name="Ovchinnikova G."/>
            <person name="Liberton M."/>
            <person name="Stoeckel J."/>
            <person name="Banerjee A."/>
            <person name="Singh A."/>
            <person name="Page L."/>
            <person name="Sato H."/>
            <person name="Zhao L."/>
            <person name="Sherman L."/>
            <person name="Pakrasi H."/>
            <person name="Richardson P."/>
        </authorList>
    </citation>
    <scope>NUCLEOTIDE SEQUENCE</scope>
    <source>
        <strain evidence="1">PCC 7425</strain>
    </source>
</reference>
<dbReference type="eggNOG" id="ENOG5032ZF9">
    <property type="taxonomic scope" value="Bacteria"/>
</dbReference>
<dbReference type="InterPro" id="IPR035223">
    <property type="entry name" value="DUF5335"/>
</dbReference>
<sequence>MHKIDINKHIPQERWGEFFETFSHGNKGRLMEIEVLDQEQGDIKLAQTVPLSFIDYQPAPSGDSLIIHTGHNGPALTHSIDDPREVWTGQDANGVVMALDITDQKGNHTILKLSEINGV</sequence>
<protein>
    <submittedName>
        <fullName evidence="1">Uncharacterized protein</fullName>
    </submittedName>
</protein>
<accession>B8HJQ3</accession>
<dbReference type="Pfam" id="PF17269">
    <property type="entry name" value="DUF5335"/>
    <property type="match status" value="1"/>
</dbReference>
<name>B8HJQ3_CYAP4</name>
<dbReference type="HOGENOM" id="CLU_137422_0_0_3"/>
<evidence type="ECO:0000313" key="1">
    <source>
        <dbReference type="EMBL" id="ACL45006.1"/>
    </source>
</evidence>
<dbReference type="EMBL" id="CP001344">
    <property type="protein sequence ID" value="ACL45006.1"/>
    <property type="molecule type" value="Genomic_DNA"/>
</dbReference>
<dbReference type="KEGG" id="cyn:Cyan7425_2653"/>
<organism evidence="1">
    <name type="scientific">Cyanothece sp. (strain PCC 7425 / ATCC 29141)</name>
    <dbReference type="NCBI Taxonomy" id="395961"/>
    <lineage>
        <taxon>Bacteria</taxon>
        <taxon>Bacillati</taxon>
        <taxon>Cyanobacteriota</taxon>
        <taxon>Cyanophyceae</taxon>
        <taxon>Gomontiellales</taxon>
        <taxon>Cyanothecaceae</taxon>
        <taxon>Cyanothece</taxon>
    </lineage>
</organism>
<dbReference type="OrthoDB" id="573145at2"/>
<gene>
    <name evidence="1" type="ordered locus">Cyan7425_2653</name>
</gene>
<dbReference type="AlphaFoldDB" id="B8HJQ3"/>
<proteinExistence type="predicted"/>